<evidence type="ECO:0000313" key="2">
    <source>
        <dbReference type="EMBL" id="KAK4540469.1"/>
    </source>
</evidence>
<reference evidence="2 3" key="1">
    <citation type="submission" date="2021-11" db="EMBL/GenBank/DDBJ databases">
        <title>Black yeast isolated from Biological Soil Crust.</title>
        <authorList>
            <person name="Kurbessoian T."/>
        </authorList>
    </citation>
    <scope>NUCLEOTIDE SEQUENCE [LARGE SCALE GENOMIC DNA]</scope>
    <source>
        <strain evidence="2 3">CCFEE 5522</strain>
    </source>
</reference>
<proteinExistence type="predicted"/>
<accession>A0AAV9J680</accession>
<evidence type="ECO:0000256" key="1">
    <source>
        <dbReference type="SAM" id="MobiDB-lite"/>
    </source>
</evidence>
<sequence length="397" mass="44052">MAQSFPSRGDGDSYTAEQPELPLRSDDIPLRQRNRRQQPHPPVPLRDDFATDGGHSTSSTNIFSTPAATAVLPPPPTTAPPQCPGSSLRMDEQTGTLMYSPYPKVKAYWRGRGYLDMRPPQPASADGHRSTSRSYEDQPGMLGYQSATANADFLGQQGAVRQLPQRAFVNGTSSVPIVQPAKASTKTKTSKFDKAASAIPNNHTFLNILVDNLPKNAPAIVARLDDDTYITPEDLPYAVQVTLDREIESWKTGRHGERIRRGTVYGTSAVVAWYERLVKRSQNEIADIDECLHFKYHNLRHLCWPVGGGTAKYACMGCTNTCRACCIWDPTRRQVVMLPLAPSVRAVDLAKNEQTARQMTDVQVADTGMAPAEADTAYWYRGAQNFTTEYQWARELF</sequence>
<comment type="caution">
    <text evidence="2">The sequence shown here is derived from an EMBL/GenBank/DDBJ whole genome shotgun (WGS) entry which is preliminary data.</text>
</comment>
<feature type="compositionally biased region" description="Pro residues" evidence="1">
    <location>
        <begin position="72"/>
        <end position="83"/>
    </location>
</feature>
<dbReference type="AlphaFoldDB" id="A0AAV9J680"/>
<gene>
    <name evidence="2" type="ORF">LTR36_009215</name>
</gene>
<feature type="region of interest" description="Disordered" evidence="1">
    <location>
        <begin position="118"/>
        <end position="139"/>
    </location>
</feature>
<feature type="region of interest" description="Disordered" evidence="1">
    <location>
        <begin position="1"/>
        <end position="87"/>
    </location>
</feature>
<dbReference type="EMBL" id="JAVFHQ010000067">
    <property type="protein sequence ID" value="KAK4540469.1"/>
    <property type="molecule type" value="Genomic_DNA"/>
</dbReference>
<feature type="compositionally biased region" description="Polar residues" evidence="1">
    <location>
        <begin position="54"/>
        <end position="64"/>
    </location>
</feature>
<organism evidence="2 3">
    <name type="scientific">Oleoguttula mirabilis</name>
    <dbReference type="NCBI Taxonomy" id="1507867"/>
    <lineage>
        <taxon>Eukaryota</taxon>
        <taxon>Fungi</taxon>
        <taxon>Dikarya</taxon>
        <taxon>Ascomycota</taxon>
        <taxon>Pezizomycotina</taxon>
        <taxon>Dothideomycetes</taxon>
        <taxon>Dothideomycetidae</taxon>
        <taxon>Mycosphaerellales</taxon>
        <taxon>Teratosphaeriaceae</taxon>
        <taxon>Oleoguttula</taxon>
    </lineage>
</organism>
<dbReference type="Proteomes" id="UP001324427">
    <property type="component" value="Unassembled WGS sequence"/>
</dbReference>
<keyword evidence="3" id="KW-1185">Reference proteome</keyword>
<name>A0AAV9J680_9PEZI</name>
<protein>
    <submittedName>
        <fullName evidence="2">Uncharacterized protein</fullName>
    </submittedName>
</protein>
<evidence type="ECO:0000313" key="3">
    <source>
        <dbReference type="Proteomes" id="UP001324427"/>
    </source>
</evidence>